<keyword evidence="3" id="KW-1185">Reference proteome</keyword>
<evidence type="ECO:0000313" key="2">
    <source>
        <dbReference type="EMBL" id="KAG9193970.1"/>
    </source>
</evidence>
<evidence type="ECO:0000313" key="3">
    <source>
        <dbReference type="Proteomes" id="UP001199106"/>
    </source>
</evidence>
<feature type="domain" description="Rhamnogalacturonase A/B/Epimerase-like pectate lyase" evidence="1">
    <location>
        <begin position="137"/>
        <end position="204"/>
    </location>
</feature>
<dbReference type="EMBL" id="JAANER010000002">
    <property type="protein sequence ID" value="KAG9193970.1"/>
    <property type="molecule type" value="Genomic_DNA"/>
</dbReference>
<accession>A0AAD4IGC1</accession>
<reference evidence="2" key="1">
    <citation type="submission" date="2021-07" db="EMBL/GenBank/DDBJ databases">
        <title>Genome Resource of American Ginseng Black Spot Pathogen Alternaria panax.</title>
        <authorList>
            <person name="Qiu C."/>
            <person name="Wang W."/>
            <person name="Liu Z."/>
        </authorList>
    </citation>
    <scope>NUCLEOTIDE SEQUENCE</scope>
    <source>
        <strain evidence="2">BNCC115425</strain>
    </source>
</reference>
<dbReference type="SUPFAM" id="SSF51126">
    <property type="entry name" value="Pectin lyase-like"/>
    <property type="match status" value="1"/>
</dbReference>
<name>A0AAD4IGC1_9PLEO</name>
<organism evidence="2 3">
    <name type="scientific">Alternaria panax</name>
    <dbReference type="NCBI Taxonomy" id="48097"/>
    <lineage>
        <taxon>Eukaryota</taxon>
        <taxon>Fungi</taxon>
        <taxon>Dikarya</taxon>
        <taxon>Ascomycota</taxon>
        <taxon>Pezizomycotina</taxon>
        <taxon>Dothideomycetes</taxon>
        <taxon>Pleosporomycetidae</taxon>
        <taxon>Pleosporales</taxon>
        <taxon>Pleosporineae</taxon>
        <taxon>Pleosporaceae</taxon>
        <taxon>Alternaria</taxon>
        <taxon>Alternaria sect. Panax</taxon>
    </lineage>
</organism>
<comment type="caution">
    <text evidence="2">The sequence shown here is derived from an EMBL/GenBank/DDBJ whole genome shotgun (WGS) entry which is preliminary data.</text>
</comment>
<dbReference type="InterPro" id="IPR012334">
    <property type="entry name" value="Pectin_lyas_fold"/>
</dbReference>
<feature type="domain" description="Rhamnogalacturonase A/B/Epimerase-like pectate lyase" evidence="1">
    <location>
        <begin position="23"/>
        <end position="90"/>
    </location>
</feature>
<gene>
    <name evidence="2" type="ORF">G6011_04005</name>
</gene>
<sequence>MRLNLVLNLTTTRVMSLSNGQIDSALSCDNESTDGPDIIFQGGVMDLYGSSQQFTAQRLKFDGCTIGVHLIWNWGWVWKSITMNSVDTGFKLVPDNRTFATGEKGESFRRYSTLVDNDGAYFERFQPQYEDRSVGDFIHVKDLGAKGDGNTDDTTAFQAALYSSLGTILFVDAGSCTVTSTVTVLSGAKIVGETWSQLAASGSYFEDALHPKVMLKVGTKGQLGDVEMQNLFLTTVGATAGAIWVE</sequence>
<dbReference type="InterPro" id="IPR011050">
    <property type="entry name" value="Pectin_lyase_fold/virulence"/>
</dbReference>
<dbReference type="Gene3D" id="2.160.20.10">
    <property type="entry name" value="Single-stranded right-handed beta-helix, Pectin lyase-like"/>
    <property type="match status" value="2"/>
</dbReference>
<proteinExistence type="predicted"/>
<evidence type="ECO:0000259" key="1">
    <source>
        <dbReference type="Pfam" id="PF12708"/>
    </source>
</evidence>
<protein>
    <recommendedName>
        <fullName evidence="1">Rhamnogalacturonase A/B/Epimerase-like pectate lyase domain-containing protein</fullName>
    </recommendedName>
</protein>
<dbReference type="Proteomes" id="UP001199106">
    <property type="component" value="Unassembled WGS sequence"/>
</dbReference>
<dbReference type="AlphaFoldDB" id="A0AAD4IGC1"/>
<dbReference type="Pfam" id="PF12708">
    <property type="entry name" value="Pect-lyase_RHGA_epim"/>
    <property type="match status" value="2"/>
</dbReference>
<dbReference type="InterPro" id="IPR024535">
    <property type="entry name" value="RHGA/B-epi-like_pectate_lyase"/>
</dbReference>